<evidence type="ECO:0000313" key="1">
    <source>
        <dbReference type="EMBL" id="AXE37127.1"/>
    </source>
</evidence>
<evidence type="ECO:0000313" key="2">
    <source>
        <dbReference type="EMBL" id="AXE37188.1"/>
    </source>
</evidence>
<dbReference type="KEGG" id="chrb:DK843_22515"/>
<keyword evidence="1" id="KW-0614">Plasmid</keyword>
<dbReference type="AlphaFoldDB" id="A0A344UPC9"/>
<sequence length="154" mass="16061">MAIYKSDMASGRKPTVYPFQANAPTQVATNFTVPADGLKVGDIVEMALLPAGCTVVDALLALDKSDSNAAQTLSLDVGVMSGDWQDSNPARSCGSELFDNDTTARSGGTARMSLVSGFRLQKQPVNRSIGIKVEAQAATLVPGAVWTLVLTLSA</sequence>
<dbReference type="RefSeq" id="WP_114074561.1">
    <property type="nucleotide sequence ID" value="NZ_CP029555.1"/>
</dbReference>
<dbReference type="KEGG" id="chrb:DK843_22835"/>
<organism evidence="1 3">
    <name type="scientific">Chromobacterium phragmitis</name>
    <dbReference type="NCBI Taxonomy" id="2202141"/>
    <lineage>
        <taxon>Bacteria</taxon>
        <taxon>Pseudomonadati</taxon>
        <taxon>Pseudomonadota</taxon>
        <taxon>Betaproteobacteria</taxon>
        <taxon>Neisseriales</taxon>
        <taxon>Chromobacteriaceae</taxon>
        <taxon>Chromobacterium</taxon>
    </lineage>
</organism>
<gene>
    <name evidence="1" type="ORF">DK843_22515</name>
    <name evidence="2" type="ORF">DK843_22835</name>
</gene>
<proteinExistence type="predicted"/>
<protein>
    <submittedName>
        <fullName evidence="1">Uncharacterized protein</fullName>
    </submittedName>
</protein>
<dbReference type="EMBL" id="CP029555">
    <property type="protein sequence ID" value="AXE37127.1"/>
    <property type="molecule type" value="Genomic_DNA"/>
</dbReference>
<dbReference type="Proteomes" id="UP000252038">
    <property type="component" value="Plasmid unnamed"/>
</dbReference>
<evidence type="ECO:0000313" key="3">
    <source>
        <dbReference type="Proteomes" id="UP000252038"/>
    </source>
</evidence>
<reference evidence="1 3" key="1">
    <citation type="submission" date="2018-05" db="EMBL/GenBank/DDBJ databases">
        <title>Genome sequencing, assembly and analysis of the novel insecticidal bacterium, Chromobacterium phragmitis.</title>
        <authorList>
            <person name="Sparks M.E."/>
            <person name="Blackburn M.B."/>
            <person name="Gundersen-Rindal D.E."/>
        </authorList>
    </citation>
    <scope>NUCLEOTIDE SEQUENCE [LARGE SCALE GENOMIC DNA]</scope>
    <source>
        <strain evidence="1">IIBBL 274-1</strain>
        <plasmid evidence="1 3">unnamed</plasmid>
    </source>
</reference>
<name>A0A344UPC9_9NEIS</name>
<accession>A0A344UPC9</accession>
<dbReference type="EMBL" id="CP029555">
    <property type="protein sequence ID" value="AXE37188.1"/>
    <property type="molecule type" value="Genomic_DNA"/>
</dbReference>
<geneLocation type="plasmid" evidence="1 3">
    <name>unnamed</name>
</geneLocation>